<dbReference type="RefSeq" id="WP_084081556.1">
    <property type="nucleotide sequence ID" value="NZ_CAJTBZ010000016.1"/>
</dbReference>
<evidence type="ECO:0000313" key="1">
    <source>
        <dbReference type="EMBL" id="OXE50162.1"/>
    </source>
</evidence>
<dbReference type="AlphaFoldDB" id="A0A227KPG9"/>
<organism evidence="1 2">
    <name type="scientific">Turicimonas muris</name>
    <dbReference type="NCBI Taxonomy" id="1796652"/>
    <lineage>
        <taxon>Bacteria</taxon>
        <taxon>Pseudomonadati</taxon>
        <taxon>Pseudomonadota</taxon>
        <taxon>Betaproteobacteria</taxon>
        <taxon>Burkholderiales</taxon>
        <taxon>Sutterellaceae</taxon>
        <taxon>Turicimonas</taxon>
    </lineage>
</organism>
<protein>
    <submittedName>
        <fullName evidence="1">Uncharacterized protein</fullName>
    </submittedName>
</protein>
<evidence type="ECO:0000313" key="2">
    <source>
        <dbReference type="Proteomes" id="UP000214610"/>
    </source>
</evidence>
<gene>
    <name evidence="1" type="ORF">ADH67_03935</name>
</gene>
<proteinExistence type="predicted"/>
<dbReference type="EMBL" id="NHMP01000002">
    <property type="protein sequence ID" value="OXE50162.1"/>
    <property type="molecule type" value="Genomic_DNA"/>
</dbReference>
<dbReference type="Proteomes" id="UP000214610">
    <property type="component" value="Unassembled WGS sequence"/>
</dbReference>
<comment type="caution">
    <text evidence="1">The sequence shown here is derived from an EMBL/GenBank/DDBJ whole genome shotgun (WGS) entry which is preliminary data.</text>
</comment>
<name>A0A227KPG9_9BURK</name>
<reference evidence="2" key="1">
    <citation type="submission" date="2017-05" db="EMBL/GenBank/DDBJ databases">
        <title>Improved OligoMM genomes.</title>
        <authorList>
            <person name="Garzetti D."/>
        </authorList>
    </citation>
    <scope>NUCLEOTIDE SEQUENCE [LARGE SCALE GENOMIC DNA]</scope>
    <source>
        <strain evidence="2">YL45</strain>
    </source>
</reference>
<dbReference type="GeneID" id="78362432"/>
<sequence length="76" mass="8573">MEDISHLVEVLCSSLTLEKSLFRLFTVLNQKLDADGVFINFFNRSKQAVSFLGHINSAGIQPLPAPIKVPCYFFQK</sequence>
<accession>A0A227KPG9</accession>
<keyword evidence="2" id="KW-1185">Reference proteome</keyword>